<feature type="binding site" evidence="5">
    <location>
        <begin position="65"/>
        <end position="70"/>
    </location>
    <ligand>
        <name>FMN</name>
        <dbReference type="ChEBI" id="CHEBI:58210"/>
    </ligand>
</feature>
<reference evidence="8" key="1">
    <citation type="submission" date="2020-11" db="EMBL/GenBank/DDBJ databases">
        <title>Isolation and identification of active actinomycetes.</title>
        <authorList>
            <person name="Sun X."/>
        </authorList>
    </citation>
    <scope>NUCLEOTIDE SEQUENCE</scope>
    <source>
        <strain evidence="8">NEAU-A11</strain>
    </source>
</reference>
<feature type="domain" description="Pyridoxine 5'-phosphate oxidase dimerisation C-terminal" evidence="7">
    <location>
        <begin position="177"/>
        <end position="216"/>
    </location>
</feature>
<dbReference type="GO" id="GO:0008615">
    <property type="term" value="P:pyridoxine biosynthetic process"/>
    <property type="evidence" value="ECO:0007669"/>
    <property type="project" value="InterPro"/>
</dbReference>
<keyword evidence="3 5" id="KW-0288">FMN</keyword>
<dbReference type="Gene3D" id="2.30.110.10">
    <property type="entry name" value="Electron Transport, Fmn-binding Protein, Chain A"/>
    <property type="match status" value="1"/>
</dbReference>
<dbReference type="Pfam" id="PF01243">
    <property type="entry name" value="PNPOx_N"/>
    <property type="match status" value="1"/>
</dbReference>
<dbReference type="GO" id="GO:0004733">
    <property type="term" value="F:pyridoxamine phosphate oxidase activity"/>
    <property type="evidence" value="ECO:0007669"/>
    <property type="project" value="UniProtKB-EC"/>
</dbReference>
<dbReference type="EC" id="1.4.3.5" evidence="8"/>
<dbReference type="AlphaFoldDB" id="A0A931C8X9"/>
<dbReference type="SUPFAM" id="SSF50475">
    <property type="entry name" value="FMN-binding split barrel"/>
    <property type="match status" value="1"/>
</dbReference>
<accession>A0A931C8X9</accession>
<keyword evidence="4 8" id="KW-0560">Oxidoreductase</keyword>
<evidence type="ECO:0000313" key="9">
    <source>
        <dbReference type="Proteomes" id="UP000598146"/>
    </source>
</evidence>
<keyword evidence="2" id="KW-0285">Flavoprotein</keyword>
<evidence type="ECO:0000259" key="6">
    <source>
        <dbReference type="Pfam" id="PF01243"/>
    </source>
</evidence>
<dbReference type="PANTHER" id="PTHR10851">
    <property type="entry name" value="PYRIDOXINE-5-PHOSPHATE OXIDASE"/>
    <property type="match status" value="1"/>
</dbReference>
<feature type="domain" description="Pyridoxamine 5'-phosphate oxidase N-terminal" evidence="6">
    <location>
        <begin position="39"/>
        <end position="150"/>
    </location>
</feature>
<dbReference type="EMBL" id="JADQTO010000011">
    <property type="protein sequence ID" value="MBG0564334.1"/>
    <property type="molecule type" value="Genomic_DNA"/>
</dbReference>
<dbReference type="RefSeq" id="WP_196416126.1">
    <property type="nucleotide sequence ID" value="NZ_JADQTO010000011.1"/>
</dbReference>
<evidence type="ECO:0000259" key="7">
    <source>
        <dbReference type="Pfam" id="PF10590"/>
    </source>
</evidence>
<feature type="binding site" evidence="5">
    <location>
        <position position="87"/>
    </location>
    <ligand>
        <name>FMN</name>
        <dbReference type="ChEBI" id="CHEBI:58210"/>
    </ligand>
</feature>
<gene>
    <name evidence="8" type="ORF">I4J89_23065</name>
</gene>
<name>A0A931C8X9_9ACTN</name>
<protein>
    <submittedName>
        <fullName evidence="8">Pyridoxal 5'-phosphate synthase</fullName>
        <ecNumber evidence="8">1.4.3.5</ecNumber>
    </submittedName>
</protein>
<evidence type="ECO:0000256" key="5">
    <source>
        <dbReference type="PIRSR" id="PIRSR000190-2"/>
    </source>
</evidence>
<evidence type="ECO:0000256" key="1">
    <source>
        <dbReference type="ARBA" id="ARBA00007301"/>
    </source>
</evidence>
<organism evidence="8 9">
    <name type="scientific">Actinoplanes aureus</name>
    <dbReference type="NCBI Taxonomy" id="2792083"/>
    <lineage>
        <taxon>Bacteria</taxon>
        <taxon>Bacillati</taxon>
        <taxon>Actinomycetota</taxon>
        <taxon>Actinomycetes</taxon>
        <taxon>Micromonosporales</taxon>
        <taxon>Micromonosporaceae</taxon>
        <taxon>Actinoplanes</taxon>
    </lineage>
</organism>
<comment type="caution">
    <text evidence="8">The sequence shown here is derived from an EMBL/GenBank/DDBJ whole genome shotgun (WGS) entry which is preliminary data.</text>
</comment>
<dbReference type="PIRSF" id="PIRSF000190">
    <property type="entry name" value="Pyd_amn-ph_oxd"/>
    <property type="match status" value="1"/>
</dbReference>
<dbReference type="Proteomes" id="UP000598146">
    <property type="component" value="Unassembled WGS sequence"/>
</dbReference>
<dbReference type="InterPro" id="IPR011576">
    <property type="entry name" value="Pyridox_Oxase_N"/>
</dbReference>
<keyword evidence="9" id="KW-1185">Reference proteome</keyword>
<dbReference type="InterPro" id="IPR000659">
    <property type="entry name" value="Pyridox_Oxase"/>
</dbReference>
<dbReference type="GO" id="GO:0010181">
    <property type="term" value="F:FMN binding"/>
    <property type="evidence" value="ECO:0007669"/>
    <property type="project" value="InterPro"/>
</dbReference>
<proteinExistence type="inferred from homology"/>
<comment type="similarity">
    <text evidence="1">Belongs to the pyridoxamine 5'-phosphate oxidase family.</text>
</comment>
<dbReference type="InterPro" id="IPR019576">
    <property type="entry name" value="Pyridoxamine_oxidase_dimer_C"/>
</dbReference>
<dbReference type="NCBIfam" id="NF004231">
    <property type="entry name" value="PRK05679.1"/>
    <property type="match status" value="1"/>
</dbReference>
<dbReference type="InterPro" id="IPR012349">
    <property type="entry name" value="Split_barrel_FMN-bd"/>
</dbReference>
<sequence>MSIRDLLRGLPVFARPLPAFDPAGAPDDPHDLFAAWFAEAVGAGVVEPHAMTLSTVDADGLPDTRVLLLKEFDGRGWQFATDATSAKGRQVAANPAAALGFYWREQGRQVRVRGSVTALDRAAADGDFLARPVGARVASLASTQSAVLDDPADLERALAAAGQTVENDPGTVCAEHTVYAVTAVSVEFWQGDKERRHIRLRYRRDGDAWVRERLWP</sequence>
<dbReference type="PANTHER" id="PTHR10851:SF0">
    <property type="entry name" value="PYRIDOXINE-5'-PHOSPHATE OXIDASE"/>
    <property type="match status" value="1"/>
</dbReference>
<feature type="binding site" evidence="5">
    <location>
        <position position="199"/>
    </location>
    <ligand>
        <name>FMN</name>
        <dbReference type="ChEBI" id="CHEBI:58210"/>
    </ligand>
</feature>
<feature type="binding site" evidence="5">
    <location>
        <begin position="144"/>
        <end position="145"/>
    </location>
    <ligand>
        <name>FMN</name>
        <dbReference type="ChEBI" id="CHEBI:58210"/>
    </ligand>
</feature>
<dbReference type="Pfam" id="PF10590">
    <property type="entry name" value="PNP_phzG_C"/>
    <property type="match status" value="1"/>
</dbReference>
<evidence type="ECO:0000256" key="3">
    <source>
        <dbReference type="ARBA" id="ARBA00022643"/>
    </source>
</evidence>
<feature type="binding site" evidence="5">
    <location>
        <position position="109"/>
    </location>
    <ligand>
        <name>FMN</name>
        <dbReference type="ChEBI" id="CHEBI:58210"/>
    </ligand>
</feature>
<feature type="binding site" evidence="5">
    <location>
        <position position="189"/>
    </location>
    <ligand>
        <name>FMN</name>
        <dbReference type="ChEBI" id="CHEBI:58210"/>
    </ligand>
</feature>
<evidence type="ECO:0000256" key="2">
    <source>
        <dbReference type="ARBA" id="ARBA00022630"/>
    </source>
</evidence>
<evidence type="ECO:0000256" key="4">
    <source>
        <dbReference type="ARBA" id="ARBA00023002"/>
    </source>
</evidence>
<comment type="cofactor">
    <cofactor evidence="5">
        <name>FMN</name>
        <dbReference type="ChEBI" id="CHEBI:58210"/>
    </cofactor>
    <text evidence="5">Binds 1 FMN per subunit.</text>
</comment>
<evidence type="ECO:0000313" key="8">
    <source>
        <dbReference type="EMBL" id="MBG0564334.1"/>
    </source>
</evidence>